<dbReference type="PROSITE" id="PS51257">
    <property type="entry name" value="PROKAR_LIPOPROTEIN"/>
    <property type="match status" value="1"/>
</dbReference>
<protein>
    <submittedName>
        <fullName evidence="1">Uncharacterized protein</fullName>
    </submittedName>
</protein>
<sequence length="35" mass="4082">MAAQMLKRPHPWPHSIHPVFGFACLWIHPGCSQYH</sequence>
<reference evidence="1" key="2">
    <citation type="journal article" date="2015" name="Data Brief">
        <title>Shoot transcriptome of the giant reed, Arundo donax.</title>
        <authorList>
            <person name="Barrero R.A."/>
            <person name="Guerrero F.D."/>
            <person name="Moolhuijzen P."/>
            <person name="Goolsby J.A."/>
            <person name="Tidwell J."/>
            <person name="Bellgard S.E."/>
            <person name="Bellgard M.I."/>
        </authorList>
    </citation>
    <scope>NUCLEOTIDE SEQUENCE</scope>
    <source>
        <tissue evidence="1">Shoot tissue taken approximately 20 cm above the soil surface</tissue>
    </source>
</reference>
<accession>A0A0A9ED81</accession>
<organism evidence="1">
    <name type="scientific">Arundo donax</name>
    <name type="common">Giant reed</name>
    <name type="synonym">Donax arundinaceus</name>
    <dbReference type="NCBI Taxonomy" id="35708"/>
    <lineage>
        <taxon>Eukaryota</taxon>
        <taxon>Viridiplantae</taxon>
        <taxon>Streptophyta</taxon>
        <taxon>Embryophyta</taxon>
        <taxon>Tracheophyta</taxon>
        <taxon>Spermatophyta</taxon>
        <taxon>Magnoliopsida</taxon>
        <taxon>Liliopsida</taxon>
        <taxon>Poales</taxon>
        <taxon>Poaceae</taxon>
        <taxon>PACMAD clade</taxon>
        <taxon>Arundinoideae</taxon>
        <taxon>Arundineae</taxon>
        <taxon>Arundo</taxon>
    </lineage>
</organism>
<dbReference type="AlphaFoldDB" id="A0A0A9ED81"/>
<dbReference type="EMBL" id="GBRH01199201">
    <property type="protein sequence ID" value="JAD98694.1"/>
    <property type="molecule type" value="Transcribed_RNA"/>
</dbReference>
<reference evidence="1" key="1">
    <citation type="submission" date="2014-09" db="EMBL/GenBank/DDBJ databases">
        <authorList>
            <person name="Magalhaes I.L.F."/>
            <person name="Oliveira U."/>
            <person name="Santos F.R."/>
            <person name="Vidigal T.H.D.A."/>
            <person name="Brescovit A.D."/>
            <person name="Santos A.J."/>
        </authorList>
    </citation>
    <scope>NUCLEOTIDE SEQUENCE</scope>
    <source>
        <tissue evidence="1">Shoot tissue taken approximately 20 cm above the soil surface</tissue>
    </source>
</reference>
<evidence type="ECO:0000313" key="1">
    <source>
        <dbReference type="EMBL" id="JAD98694.1"/>
    </source>
</evidence>
<proteinExistence type="predicted"/>
<name>A0A0A9ED81_ARUDO</name>